<dbReference type="Pfam" id="PF13442">
    <property type="entry name" value="Cytochrome_CBB3"/>
    <property type="match status" value="1"/>
</dbReference>
<dbReference type="AlphaFoldDB" id="A0AA86TA83"/>
<sequence length="159" mass="17381">MTWVLGIAGMGIALASCGGEGGEGPIVPPPPAPAEYADKHMPEGWWTDPKIVEEGKEIYIGAKNPDVNCSSCHGKDGKPVKAGARDFRVGERMKLYSDSVWFWRISEGVPNTKMKAWKSKLSEEDRWKLVAFERTFGLAGKSWDPKSNAWVSAGQVASK</sequence>
<evidence type="ECO:0000256" key="2">
    <source>
        <dbReference type="ARBA" id="ARBA00022723"/>
    </source>
</evidence>
<keyword evidence="3 4" id="KW-0408">Iron</keyword>
<evidence type="ECO:0000256" key="1">
    <source>
        <dbReference type="ARBA" id="ARBA00022617"/>
    </source>
</evidence>
<dbReference type="PROSITE" id="PS51007">
    <property type="entry name" value="CYTC"/>
    <property type="match status" value="1"/>
</dbReference>
<evidence type="ECO:0000313" key="7">
    <source>
        <dbReference type="Proteomes" id="UP001179121"/>
    </source>
</evidence>
<dbReference type="SUPFAM" id="SSF46626">
    <property type="entry name" value="Cytochrome c"/>
    <property type="match status" value="1"/>
</dbReference>
<proteinExistence type="predicted"/>
<dbReference type="GO" id="GO:0020037">
    <property type="term" value="F:heme binding"/>
    <property type="evidence" value="ECO:0007669"/>
    <property type="project" value="InterPro"/>
</dbReference>
<keyword evidence="2 4" id="KW-0479">Metal-binding</keyword>
<organism evidence="6 7">
    <name type="scientific">Nitrospira tepida</name>
    <dbReference type="NCBI Taxonomy" id="2973512"/>
    <lineage>
        <taxon>Bacteria</taxon>
        <taxon>Pseudomonadati</taxon>
        <taxon>Nitrospirota</taxon>
        <taxon>Nitrospiria</taxon>
        <taxon>Nitrospirales</taxon>
        <taxon>Nitrospiraceae</taxon>
        <taxon>Nitrospira</taxon>
    </lineage>
</organism>
<protein>
    <submittedName>
        <fullName evidence="6">Cytochrome c domain-containing protein</fullName>
    </submittedName>
</protein>
<dbReference type="Gene3D" id="1.10.760.10">
    <property type="entry name" value="Cytochrome c-like domain"/>
    <property type="match status" value="1"/>
</dbReference>
<gene>
    <name evidence="6" type="ORF">DNFV4_01157</name>
</gene>
<dbReference type="InterPro" id="IPR036909">
    <property type="entry name" value="Cyt_c-like_dom_sf"/>
</dbReference>
<evidence type="ECO:0000259" key="5">
    <source>
        <dbReference type="PROSITE" id="PS51007"/>
    </source>
</evidence>
<evidence type="ECO:0000313" key="6">
    <source>
        <dbReference type="EMBL" id="CAI4030728.1"/>
    </source>
</evidence>
<dbReference type="Proteomes" id="UP001179121">
    <property type="component" value="Chromosome"/>
</dbReference>
<name>A0AA86TA83_9BACT</name>
<evidence type="ECO:0000256" key="4">
    <source>
        <dbReference type="PROSITE-ProRule" id="PRU00433"/>
    </source>
</evidence>
<dbReference type="EMBL" id="OX365700">
    <property type="protein sequence ID" value="CAI4030728.1"/>
    <property type="molecule type" value="Genomic_DNA"/>
</dbReference>
<dbReference type="GO" id="GO:0009055">
    <property type="term" value="F:electron transfer activity"/>
    <property type="evidence" value="ECO:0007669"/>
    <property type="project" value="InterPro"/>
</dbReference>
<evidence type="ECO:0000256" key="3">
    <source>
        <dbReference type="ARBA" id="ARBA00023004"/>
    </source>
</evidence>
<feature type="domain" description="Cytochrome c" evidence="5">
    <location>
        <begin position="50"/>
        <end position="137"/>
    </location>
</feature>
<dbReference type="KEGG" id="nti:DNFV4_01157"/>
<dbReference type="GO" id="GO:0046872">
    <property type="term" value="F:metal ion binding"/>
    <property type="evidence" value="ECO:0007669"/>
    <property type="project" value="UniProtKB-KW"/>
</dbReference>
<keyword evidence="7" id="KW-1185">Reference proteome</keyword>
<dbReference type="InterPro" id="IPR009056">
    <property type="entry name" value="Cyt_c-like_dom"/>
</dbReference>
<accession>A0AA86TA83</accession>
<reference evidence="6" key="1">
    <citation type="submission" date="2022-10" db="EMBL/GenBank/DDBJ databases">
        <authorList>
            <person name="Koch H."/>
        </authorList>
    </citation>
    <scope>NUCLEOTIDE SEQUENCE</scope>
    <source>
        <strain evidence="6">DNF</strain>
    </source>
</reference>
<keyword evidence="1 4" id="KW-0349">Heme</keyword>